<dbReference type="AlphaFoldDB" id="A0A9X2JRX5"/>
<feature type="compositionally biased region" description="Basic and acidic residues" evidence="1">
    <location>
        <begin position="24"/>
        <end position="35"/>
    </location>
</feature>
<gene>
    <name evidence="2" type="ORF">NJR55_00860</name>
</gene>
<proteinExistence type="predicted"/>
<dbReference type="EMBL" id="JAMZDE010000001">
    <property type="protein sequence ID" value="MCP1338130.1"/>
    <property type="molecule type" value="Genomic_DNA"/>
</dbReference>
<comment type="caution">
    <text evidence="2">The sequence shown here is derived from an EMBL/GenBank/DDBJ whole genome shotgun (WGS) entry which is preliminary data.</text>
</comment>
<evidence type="ECO:0000256" key="1">
    <source>
        <dbReference type="SAM" id="MobiDB-lite"/>
    </source>
</evidence>
<dbReference type="Proteomes" id="UP001139474">
    <property type="component" value="Unassembled WGS sequence"/>
</dbReference>
<keyword evidence="3" id="KW-1185">Reference proteome</keyword>
<sequence>MKPLTISDFSFTIKKPPSTGVAEPAKKPEVKEAKPPEPAIDTSKLTDEQAEKFKGLLSVDPENAKDITVEEYIALAESVMTFKEETIEGYNRYDNSLRKSQNQLRVKVEHFDPAFANENALSAFAEFKNNAVLTEAESWHPITALSSAKRNENEAVKLLDTEYLSSLQSDLLTYLNDNGEQLVDEKA</sequence>
<feature type="region of interest" description="Disordered" evidence="1">
    <location>
        <begin position="15"/>
        <end position="41"/>
    </location>
</feature>
<dbReference type="RefSeq" id="WP_253616989.1">
    <property type="nucleotide sequence ID" value="NZ_JAMZDE010000001.1"/>
</dbReference>
<accession>A0A9X2JRX5</accession>
<name>A0A9X2JRX5_9GAMM</name>
<reference evidence="2" key="1">
    <citation type="submission" date="2022-06" db="EMBL/GenBank/DDBJ databases">
        <title>Idiomarina rhizosphaerae M1R2S28.</title>
        <authorList>
            <person name="Sun J.-Q."/>
            <person name="Li L.-F."/>
        </authorList>
    </citation>
    <scope>NUCLEOTIDE SEQUENCE</scope>
    <source>
        <strain evidence="2">M1R2S28</strain>
    </source>
</reference>
<organism evidence="2 3">
    <name type="scientific">Idiomarina rhizosphaerae</name>
    <dbReference type="NCBI Taxonomy" id="2961572"/>
    <lineage>
        <taxon>Bacteria</taxon>
        <taxon>Pseudomonadati</taxon>
        <taxon>Pseudomonadota</taxon>
        <taxon>Gammaproteobacteria</taxon>
        <taxon>Alteromonadales</taxon>
        <taxon>Idiomarinaceae</taxon>
        <taxon>Idiomarina</taxon>
    </lineage>
</organism>
<protein>
    <submittedName>
        <fullName evidence="2">Uncharacterized protein</fullName>
    </submittedName>
</protein>
<evidence type="ECO:0000313" key="3">
    <source>
        <dbReference type="Proteomes" id="UP001139474"/>
    </source>
</evidence>
<evidence type="ECO:0000313" key="2">
    <source>
        <dbReference type="EMBL" id="MCP1338130.1"/>
    </source>
</evidence>